<dbReference type="AlphaFoldDB" id="A0A2T0RJN1"/>
<comment type="caution">
    <text evidence="2">The sequence shown here is derived from an EMBL/GenBank/DDBJ whole genome shotgun (WGS) entry which is preliminary data.</text>
</comment>
<evidence type="ECO:0000313" key="3">
    <source>
        <dbReference type="Proteomes" id="UP000239209"/>
    </source>
</evidence>
<evidence type="ECO:0000256" key="1">
    <source>
        <dbReference type="SAM" id="Phobius"/>
    </source>
</evidence>
<feature type="transmembrane region" description="Helical" evidence="1">
    <location>
        <begin position="42"/>
        <end position="72"/>
    </location>
</feature>
<dbReference type="Proteomes" id="UP000239209">
    <property type="component" value="Unassembled WGS sequence"/>
</dbReference>
<keyword evidence="1" id="KW-1133">Transmembrane helix</keyword>
<proteinExistence type="predicted"/>
<organism evidence="2 3">
    <name type="scientific">Pseudosporangium ferrugineum</name>
    <dbReference type="NCBI Taxonomy" id="439699"/>
    <lineage>
        <taxon>Bacteria</taxon>
        <taxon>Bacillati</taxon>
        <taxon>Actinomycetota</taxon>
        <taxon>Actinomycetes</taxon>
        <taxon>Micromonosporales</taxon>
        <taxon>Micromonosporaceae</taxon>
        <taxon>Pseudosporangium</taxon>
    </lineage>
</organism>
<accession>A0A2T0RJN1</accession>
<evidence type="ECO:0000313" key="2">
    <source>
        <dbReference type="EMBL" id="PRY21327.1"/>
    </source>
</evidence>
<feature type="transmembrane region" description="Helical" evidence="1">
    <location>
        <begin position="93"/>
        <end position="120"/>
    </location>
</feature>
<keyword evidence="1" id="KW-0472">Membrane</keyword>
<name>A0A2T0RJN1_9ACTN</name>
<keyword evidence="3" id="KW-1185">Reference proteome</keyword>
<reference evidence="2 3" key="1">
    <citation type="submission" date="2018-03" db="EMBL/GenBank/DDBJ databases">
        <title>Genomic Encyclopedia of Archaeal and Bacterial Type Strains, Phase II (KMG-II): from individual species to whole genera.</title>
        <authorList>
            <person name="Goeker M."/>
        </authorList>
    </citation>
    <scope>NUCLEOTIDE SEQUENCE [LARGE SCALE GENOMIC DNA]</scope>
    <source>
        <strain evidence="2 3">DSM 45348</strain>
    </source>
</reference>
<keyword evidence="1" id="KW-0812">Transmembrane</keyword>
<feature type="transmembrane region" description="Helical" evidence="1">
    <location>
        <begin position="132"/>
        <end position="156"/>
    </location>
</feature>
<dbReference type="RefSeq" id="WP_106130277.1">
    <property type="nucleotide sequence ID" value="NZ_PVZG01000020.1"/>
</dbReference>
<gene>
    <name evidence="2" type="ORF">CLV70_12036</name>
</gene>
<dbReference type="EMBL" id="PVZG01000020">
    <property type="protein sequence ID" value="PRY21327.1"/>
    <property type="molecule type" value="Genomic_DNA"/>
</dbReference>
<protein>
    <submittedName>
        <fullName evidence="2">Uncharacterized protein</fullName>
    </submittedName>
</protein>
<sequence>MDLALAVLIALAAFYAGAVTLLVVARTASVRAAPAAAARVAAVVGAAFLLMVLVAHVAYPATVALAVVLSFAAARRVLVDDLGPRRAAVTGAVAALLIGAAFLFVAYLAVLALIGALGVYRLLRLRLRTRPALVVMGGTLGGLLAAAAATFAAALATM</sequence>